<organism evidence="2 3">
    <name type="scientific">Frankia torreyi</name>
    <dbReference type="NCBI Taxonomy" id="1856"/>
    <lineage>
        <taxon>Bacteria</taxon>
        <taxon>Bacillati</taxon>
        <taxon>Actinomycetota</taxon>
        <taxon>Actinomycetes</taxon>
        <taxon>Frankiales</taxon>
        <taxon>Frankiaceae</taxon>
        <taxon>Frankia</taxon>
    </lineage>
</organism>
<dbReference type="PATRIC" id="fig|1502723.3.peg.21"/>
<name>A0A0D8BPU9_9ACTN</name>
<feature type="region of interest" description="Disordered" evidence="1">
    <location>
        <begin position="1"/>
        <end position="20"/>
    </location>
</feature>
<sequence>MTATKRAPKPVTVVAEEEATSIEDVVSTPHEDIAEAAEVDETPTGGGVEEVKPKRQNFSHADCSHERTKAARAKCRKDRAKLAEAPSADAEEPVTV</sequence>
<evidence type="ECO:0000313" key="3">
    <source>
        <dbReference type="Proteomes" id="UP000032545"/>
    </source>
</evidence>
<reference evidence="3" key="1">
    <citation type="submission" date="2015-02" db="EMBL/GenBank/DDBJ databases">
        <title>Draft Genome of Frankia sp. CpI1-S.</title>
        <authorList>
            <person name="Oshone R.T."/>
            <person name="Ngom M."/>
            <person name="Ghodhbane-Gtari F."/>
            <person name="Gtari M."/>
            <person name="Morris K."/>
            <person name="Thomas K."/>
            <person name="Sen A."/>
            <person name="Tisa L.S."/>
        </authorList>
    </citation>
    <scope>NUCLEOTIDE SEQUENCE [LARGE SCALE GENOMIC DNA]</scope>
    <source>
        <strain evidence="3">CpI1-S</strain>
    </source>
</reference>
<dbReference type="RefSeq" id="WP_044882866.1">
    <property type="nucleotide sequence ID" value="NZ_JYFN01000001.1"/>
</dbReference>
<proteinExistence type="predicted"/>
<evidence type="ECO:0000256" key="1">
    <source>
        <dbReference type="SAM" id="MobiDB-lite"/>
    </source>
</evidence>
<dbReference type="Proteomes" id="UP000032545">
    <property type="component" value="Unassembled WGS sequence"/>
</dbReference>
<feature type="region of interest" description="Disordered" evidence="1">
    <location>
        <begin position="39"/>
        <end position="70"/>
    </location>
</feature>
<keyword evidence="3" id="KW-1185">Reference proteome</keyword>
<protein>
    <submittedName>
        <fullName evidence="2">Uncharacterized protein</fullName>
    </submittedName>
</protein>
<dbReference type="AlphaFoldDB" id="A0A0D8BPU9"/>
<comment type="caution">
    <text evidence="2">The sequence shown here is derived from an EMBL/GenBank/DDBJ whole genome shotgun (WGS) entry which is preliminary data.</text>
</comment>
<evidence type="ECO:0000313" key="2">
    <source>
        <dbReference type="EMBL" id="KJE25407.1"/>
    </source>
</evidence>
<reference evidence="2 3" key="2">
    <citation type="journal article" date="2016" name="Genome Announc.">
        <title>Permanent Draft Genome Sequences for Two Variants of Frankia sp. Strain CpI1, the First Frankia Strain Isolated from Root Nodules of Comptonia peregrina.</title>
        <authorList>
            <person name="Oshone R."/>
            <person name="Hurst S.G.IV."/>
            <person name="Abebe-Akele F."/>
            <person name="Simpson S."/>
            <person name="Morris K."/>
            <person name="Thomas W.K."/>
            <person name="Tisa L.S."/>
        </authorList>
    </citation>
    <scope>NUCLEOTIDE SEQUENCE [LARGE SCALE GENOMIC DNA]</scope>
    <source>
        <strain evidence="3">CpI1-S</strain>
    </source>
</reference>
<gene>
    <name evidence="2" type="ORF">FF36_00020</name>
</gene>
<accession>A0A0D8BPU9</accession>
<dbReference type="EMBL" id="JYFN01000001">
    <property type="protein sequence ID" value="KJE25407.1"/>
    <property type="molecule type" value="Genomic_DNA"/>
</dbReference>